<reference evidence="9" key="1">
    <citation type="submission" date="2020-10" db="EMBL/GenBank/DDBJ databases">
        <authorList>
            <person name="Gilroy R."/>
        </authorList>
    </citation>
    <scope>NUCLEOTIDE SEQUENCE</scope>
    <source>
        <strain evidence="9">13766</strain>
    </source>
</reference>
<dbReference type="PANTHER" id="PTHR43390:SF1">
    <property type="entry name" value="CHLOROPLAST PROCESSING PEPTIDASE"/>
    <property type="match status" value="1"/>
</dbReference>
<name>A0A9D1G0L1_9FIRM</name>
<accession>A0A9D1G0L1</accession>
<evidence type="ECO:0000256" key="4">
    <source>
        <dbReference type="ARBA" id="ARBA00013208"/>
    </source>
</evidence>
<evidence type="ECO:0000256" key="2">
    <source>
        <dbReference type="ARBA" id="ARBA00004401"/>
    </source>
</evidence>
<sequence>MPVNRAERRRRMRRRETIRWARSLAIALAVALVLRLFVLDFVRIAGVSMNDTLMTGDIALATKFDYWFSAPQRGDIALIRIPGREGVFVKRVIGLPGERVDIQGDATFINGAFYDEPFVRNEAREDFSIVLGEDEYLVLGDNRYSSHDSRDADIGTLPESAFVGRVRAIVFPFSRAGGL</sequence>
<dbReference type="PANTHER" id="PTHR43390">
    <property type="entry name" value="SIGNAL PEPTIDASE I"/>
    <property type="match status" value="1"/>
</dbReference>
<dbReference type="Gene3D" id="2.10.109.10">
    <property type="entry name" value="Umud Fragment, subunit A"/>
    <property type="match status" value="1"/>
</dbReference>
<dbReference type="InterPro" id="IPR019533">
    <property type="entry name" value="Peptidase_S26"/>
</dbReference>
<evidence type="ECO:0000313" key="10">
    <source>
        <dbReference type="Proteomes" id="UP000824140"/>
    </source>
</evidence>
<dbReference type="InterPro" id="IPR036286">
    <property type="entry name" value="LexA/Signal_pep-like_sf"/>
</dbReference>
<evidence type="ECO:0000256" key="1">
    <source>
        <dbReference type="ARBA" id="ARBA00000677"/>
    </source>
</evidence>
<dbReference type="EMBL" id="DVJN01000119">
    <property type="protein sequence ID" value="HIS92573.1"/>
    <property type="molecule type" value="Genomic_DNA"/>
</dbReference>
<dbReference type="NCBIfam" id="TIGR02227">
    <property type="entry name" value="sigpep_I_bact"/>
    <property type="match status" value="1"/>
</dbReference>
<dbReference type="GO" id="GO:0004252">
    <property type="term" value="F:serine-type endopeptidase activity"/>
    <property type="evidence" value="ECO:0007669"/>
    <property type="project" value="InterPro"/>
</dbReference>
<dbReference type="InterPro" id="IPR019758">
    <property type="entry name" value="Pept_S26A_signal_pept_1_CS"/>
</dbReference>
<comment type="caution">
    <text evidence="9">The sequence shown here is derived from an EMBL/GenBank/DDBJ whole genome shotgun (WGS) entry which is preliminary data.</text>
</comment>
<dbReference type="PRINTS" id="PR00727">
    <property type="entry name" value="LEADERPTASE"/>
</dbReference>
<dbReference type="EC" id="3.4.21.89" evidence="4 7"/>
<evidence type="ECO:0000259" key="8">
    <source>
        <dbReference type="Pfam" id="PF10502"/>
    </source>
</evidence>
<reference evidence="9" key="2">
    <citation type="journal article" date="2021" name="PeerJ">
        <title>Extensive microbial diversity within the chicken gut microbiome revealed by metagenomics and culture.</title>
        <authorList>
            <person name="Gilroy R."/>
            <person name="Ravi A."/>
            <person name="Getino M."/>
            <person name="Pursley I."/>
            <person name="Horton D.L."/>
            <person name="Alikhan N.F."/>
            <person name="Baker D."/>
            <person name="Gharbi K."/>
            <person name="Hall N."/>
            <person name="Watson M."/>
            <person name="Adriaenssens E.M."/>
            <person name="Foster-Nyarko E."/>
            <person name="Jarju S."/>
            <person name="Secka A."/>
            <person name="Antonio M."/>
            <person name="Oren A."/>
            <person name="Chaudhuri R.R."/>
            <person name="La Ragione R."/>
            <person name="Hildebrand F."/>
            <person name="Pallen M.J."/>
        </authorList>
    </citation>
    <scope>NUCLEOTIDE SEQUENCE</scope>
    <source>
        <strain evidence="9">13766</strain>
    </source>
</reference>
<dbReference type="GO" id="GO:0005886">
    <property type="term" value="C:plasma membrane"/>
    <property type="evidence" value="ECO:0007669"/>
    <property type="project" value="UniProtKB-SubCell"/>
</dbReference>
<dbReference type="InterPro" id="IPR019757">
    <property type="entry name" value="Pept_S26A_signal_pept_1_Lys-AS"/>
</dbReference>
<dbReference type="PROSITE" id="PS00761">
    <property type="entry name" value="SPASE_I_3"/>
    <property type="match status" value="1"/>
</dbReference>
<dbReference type="PROSITE" id="PS00760">
    <property type="entry name" value="SPASE_I_2"/>
    <property type="match status" value="1"/>
</dbReference>
<dbReference type="Pfam" id="PF10502">
    <property type="entry name" value="Peptidase_S26"/>
    <property type="match status" value="1"/>
</dbReference>
<keyword evidence="7" id="KW-0645">Protease</keyword>
<dbReference type="SUPFAM" id="SSF51306">
    <property type="entry name" value="LexA/Signal peptidase"/>
    <property type="match status" value="1"/>
</dbReference>
<gene>
    <name evidence="9" type="primary">lepB</name>
    <name evidence="9" type="ORF">IAA84_06090</name>
</gene>
<comment type="subcellular location">
    <subcellularLocation>
        <location evidence="2">Cell membrane</location>
        <topology evidence="2">Single-pass type II membrane protein</topology>
    </subcellularLocation>
    <subcellularLocation>
        <location evidence="7">Membrane</location>
        <topology evidence="7">Single-pass type II membrane protein</topology>
    </subcellularLocation>
</comment>
<comment type="similarity">
    <text evidence="3 7">Belongs to the peptidase S26 family.</text>
</comment>
<dbReference type="CDD" id="cd06530">
    <property type="entry name" value="S26_SPase_I"/>
    <property type="match status" value="1"/>
</dbReference>
<feature type="domain" description="Peptidase S26" evidence="8">
    <location>
        <begin position="18"/>
        <end position="170"/>
    </location>
</feature>
<feature type="active site" evidence="6">
    <location>
        <position position="90"/>
    </location>
</feature>
<keyword evidence="5 7" id="KW-0378">Hydrolase</keyword>
<dbReference type="InterPro" id="IPR000223">
    <property type="entry name" value="Pept_S26A_signal_pept_1"/>
</dbReference>
<dbReference type="Proteomes" id="UP000824140">
    <property type="component" value="Unassembled WGS sequence"/>
</dbReference>
<comment type="catalytic activity">
    <reaction evidence="1 7">
        <text>Cleavage of hydrophobic, N-terminal signal or leader sequences from secreted and periplasmic proteins.</text>
        <dbReference type="EC" id="3.4.21.89"/>
    </reaction>
</comment>
<evidence type="ECO:0000256" key="6">
    <source>
        <dbReference type="PIRSR" id="PIRSR600223-1"/>
    </source>
</evidence>
<evidence type="ECO:0000256" key="3">
    <source>
        <dbReference type="ARBA" id="ARBA00009370"/>
    </source>
</evidence>
<proteinExistence type="inferred from homology"/>
<organism evidence="9 10">
    <name type="scientific">Candidatus Alectryocaccomicrobium excrementavium</name>
    <dbReference type="NCBI Taxonomy" id="2840668"/>
    <lineage>
        <taxon>Bacteria</taxon>
        <taxon>Bacillati</taxon>
        <taxon>Bacillota</taxon>
        <taxon>Clostridia</taxon>
        <taxon>Candidatus Alectryocaccomicrobium</taxon>
    </lineage>
</organism>
<evidence type="ECO:0000313" key="9">
    <source>
        <dbReference type="EMBL" id="HIS92573.1"/>
    </source>
</evidence>
<feature type="active site" evidence="6">
    <location>
        <position position="48"/>
    </location>
</feature>
<dbReference type="AlphaFoldDB" id="A0A9D1G0L1"/>
<evidence type="ECO:0000256" key="5">
    <source>
        <dbReference type="ARBA" id="ARBA00022801"/>
    </source>
</evidence>
<dbReference type="GO" id="GO:0009003">
    <property type="term" value="F:signal peptidase activity"/>
    <property type="evidence" value="ECO:0007669"/>
    <property type="project" value="UniProtKB-EC"/>
</dbReference>
<dbReference type="GO" id="GO:0006465">
    <property type="term" value="P:signal peptide processing"/>
    <property type="evidence" value="ECO:0007669"/>
    <property type="project" value="InterPro"/>
</dbReference>
<evidence type="ECO:0000256" key="7">
    <source>
        <dbReference type="RuleBase" id="RU362042"/>
    </source>
</evidence>
<protein>
    <recommendedName>
        <fullName evidence="4 7">Signal peptidase I</fullName>
        <ecNumber evidence="4 7">3.4.21.89</ecNumber>
    </recommendedName>
</protein>